<dbReference type="AlphaFoldDB" id="A0AAW4PCH9"/>
<dbReference type="Proteomes" id="UP001430455">
    <property type="component" value="Unassembled WGS sequence"/>
</dbReference>
<reference evidence="3 4" key="1">
    <citation type="submission" date="2021-06" db="EMBL/GenBank/DDBJ databases">
        <title>Halomicroarcula sp. a new haloarchaeum isolated from saline soil.</title>
        <authorList>
            <person name="Duran-Viseras A."/>
            <person name="Sanchez-Porro C."/>
            <person name="Ventosa A."/>
        </authorList>
    </citation>
    <scope>NUCLEOTIDE SEQUENCE [LARGE SCALE GENOMIC DNA]</scope>
    <source>
        <strain evidence="3 4">F27</strain>
    </source>
</reference>
<feature type="compositionally biased region" description="Acidic residues" evidence="1">
    <location>
        <begin position="48"/>
        <end position="61"/>
    </location>
</feature>
<evidence type="ECO:0000313" key="4">
    <source>
        <dbReference type="Proteomes" id="UP001430455"/>
    </source>
</evidence>
<accession>A0AAW4PCH9</accession>
<dbReference type="EMBL" id="RKLT01000003">
    <property type="protein sequence ID" value="MBX0295375.1"/>
    <property type="molecule type" value="Genomic_DNA"/>
</dbReference>
<organism evidence="3 4">
    <name type="scientific">Haloarcula nitratireducens</name>
    <dbReference type="NCBI Taxonomy" id="2487749"/>
    <lineage>
        <taxon>Archaea</taxon>
        <taxon>Methanobacteriati</taxon>
        <taxon>Methanobacteriota</taxon>
        <taxon>Stenosarchaea group</taxon>
        <taxon>Halobacteria</taxon>
        <taxon>Halobacteriales</taxon>
        <taxon>Haloarculaceae</taxon>
        <taxon>Haloarcula</taxon>
    </lineage>
</organism>
<dbReference type="RefSeq" id="WP_220580022.1">
    <property type="nucleotide sequence ID" value="NZ_RKLT01000003.1"/>
</dbReference>
<evidence type="ECO:0000256" key="1">
    <source>
        <dbReference type="SAM" id="MobiDB-lite"/>
    </source>
</evidence>
<sequence>MSEDASLDRFLDEDDAEADESDSAAAESDARDDPVAVGAESASVDGTESSDGEPGDEEPTDDGGVTPATTTYAWSGEGAACGACGGTVERRWQQDGSLVCADCKEWDRS</sequence>
<protein>
    <recommendedName>
        <fullName evidence="2">DUF7573 domain-containing protein</fullName>
    </recommendedName>
</protein>
<evidence type="ECO:0000259" key="2">
    <source>
        <dbReference type="Pfam" id="PF24458"/>
    </source>
</evidence>
<feature type="compositionally biased region" description="Basic and acidic residues" evidence="1">
    <location>
        <begin position="1"/>
        <end position="10"/>
    </location>
</feature>
<keyword evidence="4" id="KW-1185">Reference proteome</keyword>
<gene>
    <name evidence="3" type="ORF">EGH23_10820</name>
</gene>
<feature type="region of interest" description="Disordered" evidence="1">
    <location>
        <begin position="1"/>
        <end position="78"/>
    </location>
</feature>
<name>A0AAW4PCH9_9EURY</name>
<feature type="domain" description="DUF7573" evidence="2">
    <location>
        <begin position="68"/>
        <end position="106"/>
    </location>
</feature>
<dbReference type="InterPro" id="IPR055995">
    <property type="entry name" value="DUF7573"/>
</dbReference>
<dbReference type="Pfam" id="PF24458">
    <property type="entry name" value="DUF7573"/>
    <property type="match status" value="1"/>
</dbReference>
<proteinExistence type="predicted"/>
<comment type="caution">
    <text evidence="3">The sequence shown here is derived from an EMBL/GenBank/DDBJ whole genome shotgun (WGS) entry which is preliminary data.</text>
</comment>
<evidence type="ECO:0000313" key="3">
    <source>
        <dbReference type="EMBL" id="MBX0295375.1"/>
    </source>
</evidence>
<feature type="compositionally biased region" description="Acidic residues" evidence="1">
    <location>
        <begin position="11"/>
        <end position="22"/>
    </location>
</feature>